<dbReference type="STRING" id="1131731.BAZO_18738"/>
<gene>
    <name evidence="1" type="ORF">BAZO_18738</name>
</gene>
<proteinExistence type="predicted"/>
<dbReference type="RefSeq" id="WP_003332956.1">
    <property type="nucleotide sequence ID" value="NZ_AJLR01000148.1"/>
</dbReference>
<dbReference type="EMBL" id="AJLR01000148">
    <property type="protein sequence ID" value="EKN63042.1"/>
    <property type="molecule type" value="Genomic_DNA"/>
</dbReference>
<evidence type="ECO:0000313" key="2">
    <source>
        <dbReference type="Proteomes" id="UP000006315"/>
    </source>
</evidence>
<dbReference type="AlphaFoldDB" id="K6CS39"/>
<dbReference type="PATRIC" id="fig|1131731.3.peg.3824"/>
<reference evidence="1 2" key="1">
    <citation type="journal article" date="2012" name="Front. Microbiol.">
        <title>Redundancy and modularity in membrane-associated dissimilatory nitrate reduction in Bacillus.</title>
        <authorList>
            <person name="Heylen K."/>
            <person name="Keltjens J."/>
        </authorList>
    </citation>
    <scope>NUCLEOTIDE SEQUENCE [LARGE SCALE GENOMIC DNA]</scope>
    <source>
        <strain evidence="1 2">LMG 9581</strain>
    </source>
</reference>
<keyword evidence="2" id="KW-1185">Reference proteome</keyword>
<sequence>MIKAISNTSPIIGLSMIGQLELLWELFDLYIPQEVYNEVVIESSDHAIGKYELRNAVAEGYIKIYQIQDQDFVSKAYGRLHRGELEVIVGAKELGISVVIIDEISARNFAEALMLKPLGILGILKLAKAKGKIQEIKPLLDLLISKKFRISKKMIQQILQEVDEE</sequence>
<organism evidence="1 2">
    <name type="scientific">Schinkia azotoformans LMG 9581</name>
    <dbReference type="NCBI Taxonomy" id="1131731"/>
    <lineage>
        <taxon>Bacteria</taxon>
        <taxon>Bacillati</taxon>
        <taxon>Bacillota</taxon>
        <taxon>Bacilli</taxon>
        <taxon>Bacillales</taxon>
        <taxon>Bacillaceae</taxon>
        <taxon>Calidifontibacillus/Schinkia group</taxon>
        <taxon>Schinkia</taxon>
    </lineage>
</organism>
<comment type="caution">
    <text evidence="1">The sequence shown here is derived from an EMBL/GenBank/DDBJ whole genome shotgun (WGS) entry which is preliminary data.</text>
</comment>
<dbReference type="PANTHER" id="PTHR39550:SF1">
    <property type="entry name" value="SLL0658 PROTEIN"/>
    <property type="match status" value="1"/>
</dbReference>
<evidence type="ECO:0000313" key="1">
    <source>
        <dbReference type="EMBL" id="EKN63042.1"/>
    </source>
</evidence>
<name>K6CS39_SCHAZ</name>
<dbReference type="Proteomes" id="UP000006315">
    <property type="component" value="Unassembled WGS sequence"/>
</dbReference>
<dbReference type="PANTHER" id="PTHR39550">
    <property type="entry name" value="SLL0658 PROTEIN"/>
    <property type="match status" value="1"/>
</dbReference>
<protein>
    <submittedName>
        <fullName evidence="1">Nucleic acid-binding protein contains PIN domain-like protein</fullName>
    </submittedName>
</protein>
<dbReference type="Pfam" id="PF11848">
    <property type="entry name" value="DUF3368"/>
    <property type="match status" value="1"/>
</dbReference>
<dbReference type="InterPro" id="IPR021799">
    <property type="entry name" value="PIN-like_prokaryotic"/>
</dbReference>
<accession>K6CS39</accession>